<reference evidence="2" key="1">
    <citation type="submission" date="2014-07" db="EMBL/GenBank/DDBJ databases">
        <authorList>
            <person name="Martin A.A"/>
            <person name="De Silva N."/>
        </authorList>
    </citation>
    <scope>NUCLEOTIDE SEQUENCE</scope>
</reference>
<reference evidence="3" key="2">
    <citation type="submission" date="2015-08" db="UniProtKB">
        <authorList>
            <consortium name="WormBaseParasite"/>
        </authorList>
    </citation>
    <scope>IDENTIFICATION</scope>
</reference>
<sequence>MPRVRFRVSASWMDQVIEVDYWKRTSIIGIVIGFLGILYLLYHELTAKKWKTCWRLGVIEALQKTSSCIVS</sequence>
<name>A0A0K0F524_STRVS</name>
<dbReference type="WBParaSite" id="SVE_0391400.1">
    <property type="protein sequence ID" value="SVE_0391400.1"/>
    <property type="gene ID" value="SVE_0391400"/>
</dbReference>
<dbReference type="AlphaFoldDB" id="A0A0K0F524"/>
<organism evidence="2 3">
    <name type="scientific">Strongyloides venezuelensis</name>
    <name type="common">Threadworm</name>
    <dbReference type="NCBI Taxonomy" id="75913"/>
    <lineage>
        <taxon>Eukaryota</taxon>
        <taxon>Metazoa</taxon>
        <taxon>Ecdysozoa</taxon>
        <taxon>Nematoda</taxon>
        <taxon>Chromadorea</taxon>
        <taxon>Rhabditida</taxon>
        <taxon>Tylenchina</taxon>
        <taxon>Panagrolaimomorpha</taxon>
        <taxon>Strongyloidoidea</taxon>
        <taxon>Strongyloididae</taxon>
        <taxon>Strongyloides</taxon>
    </lineage>
</organism>
<protein>
    <submittedName>
        <fullName evidence="3">Ovule protein</fullName>
    </submittedName>
</protein>
<evidence type="ECO:0000313" key="2">
    <source>
        <dbReference type="Proteomes" id="UP000035680"/>
    </source>
</evidence>
<keyword evidence="1" id="KW-0812">Transmembrane</keyword>
<keyword evidence="1" id="KW-0472">Membrane</keyword>
<proteinExistence type="predicted"/>
<keyword evidence="2" id="KW-1185">Reference proteome</keyword>
<evidence type="ECO:0000256" key="1">
    <source>
        <dbReference type="SAM" id="Phobius"/>
    </source>
</evidence>
<dbReference type="Proteomes" id="UP000035680">
    <property type="component" value="Unassembled WGS sequence"/>
</dbReference>
<feature type="transmembrane region" description="Helical" evidence="1">
    <location>
        <begin position="21"/>
        <end position="42"/>
    </location>
</feature>
<accession>A0A0K0F524</accession>
<keyword evidence="1" id="KW-1133">Transmembrane helix</keyword>
<evidence type="ECO:0000313" key="3">
    <source>
        <dbReference type="WBParaSite" id="SVE_0391400.1"/>
    </source>
</evidence>